<organism evidence="3 4">
    <name type="scientific">Terribacillus saccharophilus</name>
    <dbReference type="NCBI Taxonomy" id="361277"/>
    <lineage>
        <taxon>Bacteria</taxon>
        <taxon>Bacillati</taxon>
        <taxon>Bacillota</taxon>
        <taxon>Bacilli</taxon>
        <taxon>Bacillales</taxon>
        <taxon>Bacillaceae</taxon>
        <taxon>Terribacillus</taxon>
    </lineage>
</organism>
<evidence type="ECO:0000313" key="3">
    <source>
        <dbReference type="EMBL" id="PAE09432.1"/>
    </source>
</evidence>
<dbReference type="GO" id="GO:0005829">
    <property type="term" value="C:cytosol"/>
    <property type="evidence" value="ECO:0007669"/>
    <property type="project" value="TreeGrafter"/>
</dbReference>
<protein>
    <recommendedName>
        <fullName evidence="5">Acetyltransferase</fullName>
    </recommendedName>
</protein>
<reference evidence="3 4" key="1">
    <citation type="submission" date="2017-07" db="EMBL/GenBank/DDBJ databases">
        <title>Isolation and whole genome analysis of endospore-forming bacteria from heroin.</title>
        <authorList>
            <person name="Kalinowski J."/>
            <person name="Ahrens B."/>
            <person name="Al-Dilaimi A."/>
            <person name="Winkler A."/>
            <person name="Wibberg D."/>
            <person name="Schleenbecker U."/>
            <person name="Ruckert C."/>
            <person name="Wolfel R."/>
            <person name="Grass G."/>
        </authorList>
    </citation>
    <scope>NUCLEOTIDE SEQUENCE [LARGE SCALE GENOMIC DNA]</scope>
    <source>
        <strain evidence="3 4">7509</strain>
    </source>
</reference>
<proteinExistence type="inferred from homology"/>
<dbReference type="InterPro" id="IPR001451">
    <property type="entry name" value="Hexapep"/>
</dbReference>
<comment type="similarity">
    <text evidence="1">Belongs to the transferase hexapeptide repeat family.</text>
</comment>
<sequence>MMKKKFLYELYLSIFNHLFNHLPSYTFRHFLYKRVGKMKIGNKTNIQMGMKIYKPWGIEVGRNTVINNNVVLDGRGKLLIGDNVNISPYVKIYTAEHDVNGSLFDYVEAMVRIEDYAWVSTGSIVLPGVTIGKGAVVASGAVVSKDVDPFTIVGGVPAKKIGTRSTNLNYSLNYRKYFH</sequence>
<dbReference type="SUPFAM" id="SSF51161">
    <property type="entry name" value="Trimeric LpxA-like enzymes"/>
    <property type="match status" value="1"/>
</dbReference>
<gene>
    <name evidence="3" type="ORF">CHI12_01115</name>
</gene>
<evidence type="ECO:0000256" key="2">
    <source>
        <dbReference type="ARBA" id="ARBA00022679"/>
    </source>
</evidence>
<dbReference type="Proteomes" id="UP000216475">
    <property type="component" value="Unassembled WGS sequence"/>
</dbReference>
<dbReference type="InterPro" id="IPR011004">
    <property type="entry name" value="Trimer_LpxA-like_sf"/>
</dbReference>
<evidence type="ECO:0000256" key="1">
    <source>
        <dbReference type="ARBA" id="ARBA00007274"/>
    </source>
</evidence>
<name>A0A268HHT3_9BACI</name>
<keyword evidence="2" id="KW-0808">Transferase</keyword>
<dbReference type="InterPro" id="IPR051159">
    <property type="entry name" value="Hexapeptide_acetyltransf"/>
</dbReference>
<dbReference type="Pfam" id="PF00132">
    <property type="entry name" value="Hexapep"/>
    <property type="match status" value="1"/>
</dbReference>
<dbReference type="GO" id="GO:0008374">
    <property type="term" value="F:O-acyltransferase activity"/>
    <property type="evidence" value="ECO:0007669"/>
    <property type="project" value="TreeGrafter"/>
</dbReference>
<dbReference type="EMBL" id="NPBH01000004">
    <property type="protein sequence ID" value="PAE09432.1"/>
    <property type="molecule type" value="Genomic_DNA"/>
</dbReference>
<dbReference type="PANTHER" id="PTHR23416">
    <property type="entry name" value="SIALIC ACID SYNTHASE-RELATED"/>
    <property type="match status" value="1"/>
</dbReference>
<dbReference type="AlphaFoldDB" id="A0A268HHT3"/>
<evidence type="ECO:0000313" key="4">
    <source>
        <dbReference type="Proteomes" id="UP000216475"/>
    </source>
</evidence>
<dbReference type="Gene3D" id="2.160.10.10">
    <property type="entry name" value="Hexapeptide repeat proteins"/>
    <property type="match status" value="1"/>
</dbReference>
<dbReference type="PANTHER" id="PTHR23416:SF23">
    <property type="entry name" value="ACETYLTRANSFERASE C18B11.09C-RELATED"/>
    <property type="match status" value="1"/>
</dbReference>
<accession>A0A268HHT3</accession>
<comment type="caution">
    <text evidence="3">The sequence shown here is derived from an EMBL/GenBank/DDBJ whole genome shotgun (WGS) entry which is preliminary data.</text>
</comment>
<evidence type="ECO:0008006" key="5">
    <source>
        <dbReference type="Google" id="ProtNLM"/>
    </source>
</evidence>
<dbReference type="CDD" id="cd04647">
    <property type="entry name" value="LbH_MAT_like"/>
    <property type="match status" value="1"/>
</dbReference>